<dbReference type="STRING" id="1920490.GCA_001895925_02856"/>
<name>A0A2T1D4V1_9CYAN</name>
<reference evidence="1 2" key="2">
    <citation type="submission" date="2018-03" db="EMBL/GenBank/DDBJ databases">
        <title>The ancient ancestry and fast evolution of plastids.</title>
        <authorList>
            <person name="Moore K.R."/>
            <person name="Magnabosco C."/>
            <person name="Momper L."/>
            <person name="Gold D.A."/>
            <person name="Bosak T."/>
            <person name="Fournier G.P."/>
        </authorList>
    </citation>
    <scope>NUCLEOTIDE SEQUENCE [LARGE SCALE GENOMIC DNA]</scope>
    <source>
        <strain evidence="1 2">ULC007</strain>
    </source>
</reference>
<dbReference type="OrthoDB" id="532894at2"/>
<sequence length="127" mass="13981">MATALQVNPSTISAQHQATIAASLARRLAVAKAAQNTQLLTLLEQEQQQLDRKSYPLNLAALVAQVKQVWHSWLNALDRHSQLSVKQVVGESGTTFWHAYDPKTGKSLYAESSSEVVKWIEDNGLGQ</sequence>
<protein>
    <submittedName>
        <fullName evidence="1">Uncharacterized protein</fullName>
    </submittedName>
</protein>
<reference evidence="1 2" key="1">
    <citation type="submission" date="2018-02" db="EMBL/GenBank/DDBJ databases">
        <authorList>
            <person name="Cohen D.B."/>
            <person name="Kent A.D."/>
        </authorList>
    </citation>
    <scope>NUCLEOTIDE SEQUENCE [LARGE SCALE GENOMIC DNA]</scope>
    <source>
        <strain evidence="1 2">ULC007</strain>
    </source>
</reference>
<keyword evidence="2" id="KW-1185">Reference proteome</keyword>
<dbReference type="AlphaFoldDB" id="A0A2T1D4V1"/>
<comment type="caution">
    <text evidence="1">The sequence shown here is derived from an EMBL/GenBank/DDBJ whole genome shotgun (WGS) entry which is preliminary data.</text>
</comment>
<organism evidence="1 2">
    <name type="scientific">Phormidesmis priestleyi ULC007</name>
    <dbReference type="NCBI Taxonomy" id="1920490"/>
    <lineage>
        <taxon>Bacteria</taxon>
        <taxon>Bacillati</taxon>
        <taxon>Cyanobacteriota</taxon>
        <taxon>Cyanophyceae</taxon>
        <taxon>Leptolyngbyales</taxon>
        <taxon>Leptolyngbyaceae</taxon>
        <taxon>Phormidesmis</taxon>
    </lineage>
</organism>
<accession>A0A2T1D4V1</accession>
<dbReference type="RefSeq" id="WP_073075008.1">
    <property type="nucleotide sequence ID" value="NZ_MPPI01000055.1"/>
</dbReference>
<evidence type="ECO:0000313" key="1">
    <source>
        <dbReference type="EMBL" id="PSB15555.1"/>
    </source>
</evidence>
<dbReference type="EMBL" id="PVWG01000058">
    <property type="protein sequence ID" value="PSB15555.1"/>
    <property type="molecule type" value="Genomic_DNA"/>
</dbReference>
<dbReference type="Proteomes" id="UP000238634">
    <property type="component" value="Unassembled WGS sequence"/>
</dbReference>
<gene>
    <name evidence="1" type="ORF">C7B65_24115</name>
</gene>
<proteinExistence type="predicted"/>
<evidence type="ECO:0000313" key="2">
    <source>
        <dbReference type="Proteomes" id="UP000238634"/>
    </source>
</evidence>